<accession>A0A5J4RST8</accession>
<dbReference type="InterPro" id="IPR051354">
    <property type="entry name" value="Transposase_27_IS1"/>
</dbReference>
<evidence type="ECO:0000313" key="1">
    <source>
        <dbReference type="EMBL" id="KAA6336638.1"/>
    </source>
</evidence>
<dbReference type="EMBL" id="SNRY01000774">
    <property type="protein sequence ID" value="KAA6336638.1"/>
    <property type="molecule type" value="Genomic_DNA"/>
</dbReference>
<protein>
    <recommendedName>
        <fullName evidence="2">Transposase</fullName>
    </recommendedName>
</protein>
<evidence type="ECO:0008006" key="2">
    <source>
        <dbReference type="Google" id="ProtNLM"/>
    </source>
</evidence>
<sequence>MKKQALHLYLEGLGFRSIGRLLGISNVSVLNWIRSFGKEAGELSSESQEIEMIEIDEMHSCIGSGKYRKISRFS</sequence>
<comment type="caution">
    <text evidence="1">The sequence shown here is derived from an EMBL/GenBank/DDBJ whole genome shotgun (WGS) entry which is preliminary data.</text>
</comment>
<dbReference type="PANTHER" id="PTHR33293:SF2">
    <property type="entry name" value="TRANSPOSASE"/>
    <property type="match status" value="1"/>
</dbReference>
<reference evidence="1" key="1">
    <citation type="submission" date="2019-03" db="EMBL/GenBank/DDBJ databases">
        <title>Single cell metagenomics reveals metabolic interactions within the superorganism composed of flagellate Streblomastix strix and complex community of Bacteroidetes bacteria on its surface.</title>
        <authorList>
            <person name="Treitli S.C."/>
            <person name="Kolisko M."/>
            <person name="Husnik F."/>
            <person name="Keeling P."/>
            <person name="Hampl V."/>
        </authorList>
    </citation>
    <scope>NUCLEOTIDE SEQUENCE</scope>
    <source>
        <strain evidence="1">STM</strain>
    </source>
</reference>
<gene>
    <name evidence="1" type="ORF">EZS27_015215</name>
</gene>
<dbReference type="InterPro" id="IPR009057">
    <property type="entry name" value="Homeodomain-like_sf"/>
</dbReference>
<dbReference type="PANTHER" id="PTHR33293">
    <property type="entry name" value="INSERTION ELEMENT IS1 1 PROTEIN INSB-RELATED"/>
    <property type="match status" value="1"/>
</dbReference>
<proteinExistence type="predicted"/>
<name>A0A5J4RST8_9ZZZZ</name>
<dbReference type="SUPFAM" id="SSF46689">
    <property type="entry name" value="Homeodomain-like"/>
    <property type="match status" value="1"/>
</dbReference>
<organism evidence="1">
    <name type="scientific">termite gut metagenome</name>
    <dbReference type="NCBI Taxonomy" id="433724"/>
    <lineage>
        <taxon>unclassified sequences</taxon>
        <taxon>metagenomes</taxon>
        <taxon>organismal metagenomes</taxon>
    </lineage>
</organism>
<dbReference type="AlphaFoldDB" id="A0A5J4RST8"/>